<protein>
    <recommendedName>
        <fullName evidence="1">YfjL-like N-terminal domain-containing protein</fullName>
    </recommendedName>
</protein>
<name>A0A417YV37_9BACI</name>
<dbReference type="InterPro" id="IPR057359">
    <property type="entry name" value="YfjL_N"/>
</dbReference>
<dbReference type="OrthoDB" id="2941036at2"/>
<proteinExistence type="predicted"/>
<dbReference type="Proteomes" id="UP000284416">
    <property type="component" value="Unassembled WGS sequence"/>
</dbReference>
<feature type="domain" description="YfjL-like N-terminal" evidence="1">
    <location>
        <begin position="2"/>
        <end position="80"/>
    </location>
</feature>
<accession>A0A417YV37</accession>
<dbReference type="RefSeq" id="WP_118920537.1">
    <property type="nucleotide sequence ID" value="NZ_QWEG01000005.1"/>
</dbReference>
<comment type="caution">
    <text evidence="2">The sequence shown here is derived from an EMBL/GenBank/DDBJ whole genome shotgun (WGS) entry which is preliminary data.</text>
</comment>
<evidence type="ECO:0000313" key="3">
    <source>
        <dbReference type="Proteomes" id="UP000284416"/>
    </source>
</evidence>
<evidence type="ECO:0000259" key="1">
    <source>
        <dbReference type="Pfam" id="PF25425"/>
    </source>
</evidence>
<organism evidence="2 3">
    <name type="scientific">Neobacillus notoginsengisoli</name>
    <dbReference type="NCBI Taxonomy" id="1578198"/>
    <lineage>
        <taxon>Bacteria</taxon>
        <taxon>Bacillati</taxon>
        <taxon>Bacillota</taxon>
        <taxon>Bacilli</taxon>
        <taxon>Bacillales</taxon>
        <taxon>Bacillaceae</taxon>
        <taxon>Neobacillus</taxon>
    </lineage>
</organism>
<dbReference type="EMBL" id="QWEG01000005">
    <property type="protein sequence ID" value="RHW41163.1"/>
    <property type="molecule type" value="Genomic_DNA"/>
</dbReference>
<dbReference type="Pfam" id="PF25425">
    <property type="entry name" value="YfjL_N"/>
    <property type="match status" value="1"/>
</dbReference>
<reference evidence="2 3" key="1">
    <citation type="journal article" date="2017" name="Int. J. Syst. Evol. Microbiol.">
        <title>Bacillus notoginsengisoli sp. nov., a novel bacterium isolated from the rhizosphere of Panax notoginseng.</title>
        <authorList>
            <person name="Zhang M.Y."/>
            <person name="Cheng J."/>
            <person name="Cai Y."/>
            <person name="Zhang T.Y."/>
            <person name="Wu Y.Y."/>
            <person name="Manikprabhu D."/>
            <person name="Li W.J."/>
            <person name="Zhang Y.X."/>
        </authorList>
    </citation>
    <scope>NUCLEOTIDE SEQUENCE [LARGE SCALE GENOMIC DNA]</scope>
    <source>
        <strain evidence="2 3">JCM 30743</strain>
    </source>
</reference>
<keyword evidence="3" id="KW-1185">Reference proteome</keyword>
<gene>
    <name evidence="2" type="ORF">D1B31_09515</name>
</gene>
<evidence type="ECO:0000313" key="2">
    <source>
        <dbReference type="EMBL" id="RHW41163.1"/>
    </source>
</evidence>
<dbReference type="AlphaFoldDB" id="A0A417YV37"/>
<sequence length="88" mass="9953">MKRKTIFSITAIALLAAGLFMLGNPITRVKSKQAAEQYLKNTYRDQTYEIEKVGYYPGEGTYVIHVKFEDGQRVNLDVKNGKVIGQEP</sequence>